<evidence type="ECO:0000256" key="1">
    <source>
        <dbReference type="ARBA" id="ARBA00022884"/>
    </source>
</evidence>
<name>A0A2U1LEC9_ARTAN</name>
<keyword evidence="3" id="KW-1185">Reference proteome</keyword>
<gene>
    <name evidence="2" type="ORF">CTI12_AA499950</name>
</gene>
<sequence>MAYISELGLFWAVFTPPTNCDRSLSEELDRVCVGFMDVGWKHMREIECIFCDEQRRLYSYASLFLPFRKTVMVSILLWIICWGNEFCEKVNEYLVSTGEETHGIGVFQSNPDQSKHLETAWMRLFDVWIDFVNLRFNWKRVWMLIGSGNIDPLVVSVVIASVTFFT</sequence>
<dbReference type="STRING" id="35608.A0A2U1LEC9"/>
<dbReference type="GO" id="GO:0052929">
    <property type="term" value="F:ATP:3'-cytidine-cytidine-tRNA adenylyltransferase activity"/>
    <property type="evidence" value="ECO:0007669"/>
    <property type="project" value="TreeGrafter"/>
</dbReference>
<protein>
    <submittedName>
        <fullName evidence="2">Poly A polymerase, head domain-containing protein</fullName>
    </submittedName>
</protein>
<keyword evidence="1" id="KW-0694">RNA-binding</keyword>
<dbReference type="GO" id="GO:0001680">
    <property type="term" value="P:tRNA 3'-terminal CCA addition"/>
    <property type="evidence" value="ECO:0007669"/>
    <property type="project" value="TreeGrafter"/>
</dbReference>
<dbReference type="GO" id="GO:0003723">
    <property type="term" value="F:RNA binding"/>
    <property type="evidence" value="ECO:0007669"/>
    <property type="project" value="UniProtKB-KW"/>
</dbReference>
<dbReference type="Proteomes" id="UP000245207">
    <property type="component" value="Unassembled WGS sequence"/>
</dbReference>
<accession>A0A2U1LEC9</accession>
<evidence type="ECO:0000313" key="3">
    <source>
        <dbReference type="Proteomes" id="UP000245207"/>
    </source>
</evidence>
<dbReference type="GO" id="GO:0052927">
    <property type="term" value="F:CC tRNA cytidylyltransferase activity"/>
    <property type="evidence" value="ECO:0007669"/>
    <property type="project" value="TreeGrafter"/>
</dbReference>
<evidence type="ECO:0000313" key="2">
    <source>
        <dbReference type="EMBL" id="PWA47370.1"/>
    </source>
</evidence>
<dbReference type="PANTHER" id="PTHR13734">
    <property type="entry name" value="TRNA-NUCLEOTIDYLTRANSFERASE"/>
    <property type="match status" value="1"/>
</dbReference>
<organism evidence="2 3">
    <name type="scientific">Artemisia annua</name>
    <name type="common">Sweet wormwood</name>
    <dbReference type="NCBI Taxonomy" id="35608"/>
    <lineage>
        <taxon>Eukaryota</taxon>
        <taxon>Viridiplantae</taxon>
        <taxon>Streptophyta</taxon>
        <taxon>Embryophyta</taxon>
        <taxon>Tracheophyta</taxon>
        <taxon>Spermatophyta</taxon>
        <taxon>Magnoliopsida</taxon>
        <taxon>eudicotyledons</taxon>
        <taxon>Gunneridae</taxon>
        <taxon>Pentapetalae</taxon>
        <taxon>asterids</taxon>
        <taxon>campanulids</taxon>
        <taxon>Asterales</taxon>
        <taxon>Asteraceae</taxon>
        <taxon>Asteroideae</taxon>
        <taxon>Anthemideae</taxon>
        <taxon>Artemisiinae</taxon>
        <taxon>Artemisia</taxon>
    </lineage>
</organism>
<reference evidence="2 3" key="1">
    <citation type="journal article" date="2018" name="Mol. Plant">
        <title>The genome of Artemisia annua provides insight into the evolution of Asteraceae family and artemisinin biosynthesis.</title>
        <authorList>
            <person name="Shen Q."/>
            <person name="Zhang L."/>
            <person name="Liao Z."/>
            <person name="Wang S."/>
            <person name="Yan T."/>
            <person name="Shi P."/>
            <person name="Liu M."/>
            <person name="Fu X."/>
            <person name="Pan Q."/>
            <person name="Wang Y."/>
            <person name="Lv Z."/>
            <person name="Lu X."/>
            <person name="Zhang F."/>
            <person name="Jiang W."/>
            <person name="Ma Y."/>
            <person name="Chen M."/>
            <person name="Hao X."/>
            <person name="Li L."/>
            <person name="Tang Y."/>
            <person name="Lv G."/>
            <person name="Zhou Y."/>
            <person name="Sun X."/>
            <person name="Brodelius P.E."/>
            <person name="Rose J.K.C."/>
            <person name="Tang K."/>
        </authorList>
    </citation>
    <scope>NUCLEOTIDE SEQUENCE [LARGE SCALE GENOMIC DNA]</scope>
    <source>
        <strain evidence="3">cv. Huhao1</strain>
        <tissue evidence="2">Leaf</tissue>
    </source>
</reference>
<proteinExistence type="predicted"/>
<dbReference type="AlphaFoldDB" id="A0A2U1LEC9"/>
<dbReference type="OrthoDB" id="445712at2759"/>
<dbReference type="EMBL" id="PKPP01009841">
    <property type="protein sequence ID" value="PWA47370.1"/>
    <property type="molecule type" value="Genomic_DNA"/>
</dbReference>
<comment type="caution">
    <text evidence="2">The sequence shown here is derived from an EMBL/GenBank/DDBJ whole genome shotgun (WGS) entry which is preliminary data.</text>
</comment>
<dbReference type="PANTHER" id="PTHR13734:SF5">
    <property type="entry name" value="CCA TRNA NUCLEOTIDYLTRANSFERASE, MITOCHONDRIAL"/>
    <property type="match status" value="1"/>
</dbReference>